<feature type="transmembrane region" description="Helical" evidence="1">
    <location>
        <begin position="42"/>
        <end position="64"/>
    </location>
</feature>
<keyword evidence="1" id="KW-0812">Transmembrane</keyword>
<sequence length="108" mass="12285">MAMAAVIGVSLCSAATFFVSITLIRFNLLRYFEKCEYIGRKVLMILTTYVFVGLSFTGTMILFSLSIENYFLLVEMIISFIAVIFFAFLIGHFGQIVVNASDDIFYDW</sequence>
<organism evidence="2 3">
    <name type="scientific">Trichogramma kaykai</name>
    <dbReference type="NCBI Taxonomy" id="54128"/>
    <lineage>
        <taxon>Eukaryota</taxon>
        <taxon>Metazoa</taxon>
        <taxon>Ecdysozoa</taxon>
        <taxon>Arthropoda</taxon>
        <taxon>Hexapoda</taxon>
        <taxon>Insecta</taxon>
        <taxon>Pterygota</taxon>
        <taxon>Neoptera</taxon>
        <taxon>Endopterygota</taxon>
        <taxon>Hymenoptera</taxon>
        <taxon>Apocrita</taxon>
        <taxon>Proctotrupomorpha</taxon>
        <taxon>Chalcidoidea</taxon>
        <taxon>Trichogrammatidae</taxon>
        <taxon>Trichogramma</taxon>
    </lineage>
</organism>
<feature type="transmembrane region" description="Helical" evidence="1">
    <location>
        <begin position="70"/>
        <end position="90"/>
    </location>
</feature>
<keyword evidence="3" id="KW-1185">Reference proteome</keyword>
<proteinExistence type="predicted"/>
<keyword evidence="1" id="KW-0472">Membrane</keyword>
<comment type="caution">
    <text evidence="2">The sequence shown here is derived from an EMBL/GenBank/DDBJ whole genome shotgun (WGS) entry which is preliminary data.</text>
</comment>
<feature type="transmembrane region" description="Helical" evidence="1">
    <location>
        <begin position="6"/>
        <end position="30"/>
    </location>
</feature>
<keyword evidence="1" id="KW-1133">Transmembrane helix</keyword>
<reference evidence="2 3" key="1">
    <citation type="journal article" date="2024" name="bioRxiv">
        <title>A reference genome for Trichogramma kaykai: A tiny desert-dwelling parasitoid wasp with competing sex-ratio distorters.</title>
        <authorList>
            <person name="Culotta J."/>
            <person name="Lindsey A.R."/>
        </authorList>
    </citation>
    <scope>NUCLEOTIDE SEQUENCE [LARGE SCALE GENOMIC DNA]</scope>
    <source>
        <strain evidence="2 3">KSX58</strain>
    </source>
</reference>
<accession>A0ABD2XUX7</accession>
<name>A0ABD2XUX7_9HYME</name>
<evidence type="ECO:0000313" key="2">
    <source>
        <dbReference type="EMBL" id="KAL3407982.1"/>
    </source>
</evidence>
<evidence type="ECO:0000313" key="3">
    <source>
        <dbReference type="Proteomes" id="UP001627154"/>
    </source>
</evidence>
<dbReference type="Proteomes" id="UP001627154">
    <property type="component" value="Unassembled WGS sequence"/>
</dbReference>
<evidence type="ECO:0000256" key="1">
    <source>
        <dbReference type="SAM" id="Phobius"/>
    </source>
</evidence>
<gene>
    <name evidence="2" type="ORF">TKK_000207</name>
</gene>
<dbReference type="EMBL" id="JBJJXI010000002">
    <property type="protein sequence ID" value="KAL3407982.1"/>
    <property type="molecule type" value="Genomic_DNA"/>
</dbReference>
<dbReference type="AlphaFoldDB" id="A0ABD2XUX7"/>
<protein>
    <submittedName>
        <fullName evidence="2">Uncharacterized protein</fullName>
    </submittedName>
</protein>